<comment type="caution">
    <text evidence="1">The sequence shown here is derived from an EMBL/GenBank/DDBJ whole genome shotgun (WGS) entry which is preliminary data.</text>
</comment>
<reference evidence="1 2" key="1">
    <citation type="submission" date="2008-12" db="EMBL/GenBank/DDBJ databases">
        <authorList>
            <person name="Fulton L."/>
            <person name="Clifton S."/>
            <person name="Fulton B."/>
            <person name="Xu J."/>
            <person name="Minx P."/>
            <person name="Pepin K.H."/>
            <person name="Johnson M."/>
            <person name="Bhonagiri V."/>
            <person name="Nash W.E."/>
            <person name="Mardis E.R."/>
            <person name="Wilson R.K."/>
        </authorList>
    </citation>
    <scope>NUCLEOTIDE SEQUENCE [LARGE SCALE GENOMIC DNA]</scope>
    <source>
        <strain evidence="1 2">DSM 14838</strain>
    </source>
</reference>
<proteinExistence type="predicted"/>
<dbReference type="AlphaFoldDB" id="E2NN20"/>
<protein>
    <submittedName>
        <fullName evidence="1">Uncharacterized protein</fullName>
    </submittedName>
</protein>
<organism evidence="1 2">
    <name type="scientific">Bacteroides cellulosilyticus DSM 14838</name>
    <dbReference type="NCBI Taxonomy" id="537012"/>
    <lineage>
        <taxon>Bacteria</taxon>
        <taxon>Pseudomonadati</taxon>
        <taxon>Bacteroidota</taxon>
        <taxon>Bacteroidia</taxon>
        <taxon>Bacteroidales</taxon>
        <taxon>Bacteroidaceae</taxon>
        <taxon>Bacteroides</taxon>
    </lineage>
</organism>
<dbReference type="EMBL" id="ACCH01000482">
    <property type="protein sequence ID" value="EEF86688.1"/>
    <property type="molecule type" value="Genomic_DNA"/>
</dbReference>
<gene>
    <name evidence="1" type="ORF">BACCELL_05715</name>
</gene>
<name>E2NN20_9BACE</name>
<evidence type="ECO:0000313" key="1">
    <source>
        <dbReference type="EMBL" id="EEF86688.1"/>
    </source>
</evidence>
<accession>E2NN20</accession>
<dbReference type="Proteomes" id="UP000003711">
    <property type="component" value="Unassembled WGS sequence"/>
</dbReference>
<sequence length="169" mass="19134">MKNNFLKNTFMKYLFSTLLIACVSVLMSAQPKLNLNTGSIDFEWQQEEDGWHISCIKIDGKQIPAPKGYYTVLYIDRNPAKDLVDQDLEGKDFTFYPSKAEMLPDGTLKFSHSLRFGDVEAIWKVDPLFPSDIKVDMKVRLSTNGSVSIATPTITVFEENNISWAMIPG</sequence>
<dbReference type="HOGENOM" id="CLU_1589803_0_0_10"/>
<reference evidence="1 2" key="2">
    <citation type="submission" date="2009-01" db="EMBL/GenBank/DDBJ databases">
        <title>Draft genome sequence of Bacteroides cellulosilyticus (DSM 14838).</title>
        <authorList>
            <person name="Sudarsanam P."/>
            <person name="Ley R."/>
            <person name="Guruge J."/>
            <person name="Turnbaugh P.J."/>
            <person name="Mahowald M."/>
            <person name="Liep D."/>
            <person name="Gordon J."/>
        </authorList>
    </citation>
    <scope>NUCLEOTIDE SEQUENCE [LARGE SCALE GENOMIC DNA]</scope>
    <source>
        <strain evidence="1 2">DSM 14838</strain>
    </source>
</reference>
<evidence type="ECO:0000313" key="2">
    <source>
        <dbReference type="Proteomes" id="UP000003711"/>
    </source>
</evidence>
<feature type="non-terminal residue" evidence="1">
    <location>
        <position position="169"/>
    </location>
</feature>